<feature type="domain" description="Aminoglycoside phosphotransferase" evidence="6">
    <location>
        <begin position="36"/>
        <end position="295"/>
    </location>
</feature>
<protein>
    <recommendedName>
        <fullName evidence="6">Aminoglycoside phosphotransferase domain-containing protein</fullName>
    </recommendedName>
</protein>
<keyword evidence="5" id="KW-0067">ATP-binding</keyword>
<evidence type="ECO:0000256" key="3">
    <source>
        <dbReference type="ARBA" id="ARBA00022741"/>
    </source>
</evidence>
<reference evidence="7 8" key="1">
    <citation type="journal article" date="2014" name="BMC Genomics">
        <title>Comparative genome sequencing reveals chemotype-specific gene clusters in the toxigenic black mold Stachybotrys.</title>
        <authorList>
            <person name="Semeiks J."/>
            <person name="Borek D."/>
            <person name="Otwinowski Z."/>
            <person name="Grishin N.V."/>
        </authorList>
    </citation>
    <scope>NUCLEOTIDE SEQUENCE [LARGE SCALE GENOMIC DNA]</scope>
    <source>
        <strain evidence="8">CBS 109288 / IBT 7711</strain>
    </source>
</reference>
<dbReference type="PANTHER" id="PTHR34273">
    <property type="entry name" value="METHYLTHIORIBOSE KINASE"/>
    <property type="match status" value="1"/>
</dbReference>
<dbReference type="InterPro" id="IPR002575">
    <property type="entry name" value="Aminoglycoside_PTrfase"/>
</dbReference>
<evidence type="ECO:0000256" key="4">
    <source>
        <dbReference type="ARBA" id="ARBA00022777"/>
    </source>
</evidence>
<dbReference type="Gene3D" id="3.90.1200.10">
    <property type="match status" value="1"/>
</dbReference>
<dbReference type="Gene3D" id="3.30.200.20">
    <property type="entry name" value="Phosphorylase Kinase, domain 1"/>
    <property type="match status" value="1"/>
</dbReference>
<proteinExistence type="inferred from homology"/>
<evidence type="ECO:0000256" key="1">
    <source>
        <dbReference type="ARBA" id="ARBA00010165"/>
    </source>
</evidence>
<dbReference type="GO" id="GO:0016301">
    <property type="term" value="F:kinase activity"/>
    <property type="evidence" value="ECO:0007669"/>
    <property type="project" value="UniProtKB-KW"/>
</dbReference>
<evidence type="ECO:0000313" key="7">
    <source>
        <dbReference type="EMBL" id="KEY64286.1"/>
    </source>
</evidence>
<accession>A0A084AG57</accession>
<dbReference type="AlphaFoldDB" id="A0A084AG57"/>
<comment type="similarity">
    <text evidence="1">Belongs to the methylthioribose kinase family.</text>
</comment>
<name>A0A084AG57_STACB</name>
<evidence type="ECO:0000256" key="2">
    <source>
        <dbReference type="ARBA" id="ARBA00022679"/>
    </source>
</evidence>
<organism evidence="7 8">
    <name type="scientific">Stachybotrys chartarum (strain CBS 109288 / IBT 7711)</name>
    <name type="common">Toxic black mold</name>
    <name type="synonym">Stilbospora chartarum</name>
    <dbReference type="NCBI Taxonomy" id="1280523"/>
    <lineage>
        <taxon>Eukaryota</taxon>
        <taxon>Fungi</taxon>
        <taxon>Dikarya</taxon>
        <taxon>Ascomycota</taxon>
        <taxon>Pezizomycotina</taxon>
        <taxon>Sordariomycetes</taxon>
        <taxon>Hypocreomycetidae</taxon>
        <taxon>Hypocreales</taxon>
        <taxon>Stachybotryaceae</taxon>
        <taxon>Stachybotrys</taxon>
    </lineage>
</organism>
<evidence type="ECO:0000259" key="6">
    <source>
        <dbReference type="Pfam" id="PF01636"/>
    </source>
</evidence>
<dbReference type="GO" id="GO:0005524">
    <property type="term" value="F:ATP binding"/>
    <property type="evidence" value="ECO:0007669"/>
    <property type="project" value="UniProtKB-KW"/>
</dbReference>
<dbReference type="Proteomes" id="UP000028045">
    <property type="component" value="Unassembled WGS sequence"/>
</dbReference>
<dbReference type="HOGENOM" id="CLU_059226_0_0_1"/>
<dbReference type="OrthoDB" id="25129at2759"/>
<dbReference type="EMBL" id="KL648743">
    <property type="protein sequence ID" value="KEY64286.1"/>
    <property type="molecule type" value="Genomic_DNA"/>
</dbReference>
<dbReference type="Pfam" id="PF01636">
    <property type="entry name" value="APH"/>
    <property type="match status" value="1"/>
</dbReference>
<gene>
    <name evidence="7" type="ORF">S7711_06332</name>
</gene>
<dbReference type="PANTHER" id="PTHR34273:SF2">
    <property type="entry name" value="METHYLTHIORIBOSE KINASE"/>
    <property type="match status" value="1"/>
</dbReference>
<evidence type="ECO:0000256" key="5">
    <source>
        <dbReference type="ARBA" id="ARBA00022840"/>
    </source>
</evidence>
<dbReference type="InterPro" id="IPR011009">
    <property type="entry name" value="Kinase-like_dom_sf"/>
</dbReference>
<keyword evidence="4" id="KW-0418">Kinase</keyword>
<keyword evidence="2" id="KW-0808">Transferase</keyword>
<keyword evidence="8" id="KW-1185">Reference proteome</keyword>
<evidence type="ECO:0000313" key="8">
    <source>
        <dbReference type="Proteomes" id="UP000028045"/>
    </source>
</evidence>
<sequence>MEEDIRAQLAETPYAPSALKPLTGGTANFIYRATLVQPLADGTSDVVVKHGEAYVATVPDFKLNTSRCEVEEECLRVLADLPPSATASCVVGTPRLYSFNPATNTQVQEYLPNAISLKEYALKHYEAPTPSSLEPECLDLGDALGKWLRSFHDWGNQPTQAQLRELLAGNRELQSLKHMINYQALIQKASQHPSILQDVRDVLLQISETTAAELLDDGKLEVIHGDFWTGNIILPNAPIKRGAKTTVKIIDWEMAQLGIRPLDLGQNIAELWLLMLYRGIDAGPWIIRGFVAGYGRVAPDFAFRTILHVGAHLMSFGASTPGWGTREQGEQVMKVGKDVLLHAWNKNRSAFNGHVLECLFF</sequence>
<dbReference type="SUPFAM" id="SSF56112">
    <property type="entry name" value="Protein kinase-like (PK-like)"/>
    <property type="match status" value="1"/>
</dbReference>
<keyword evidence="3" id="KW-0547">Nucleotide-binding</keyword>